<keyword evidence="1" id="KW-1133">Transmembrane helix</keyword>
<gene>
    <name evidence="2" type="ORF">VVP001_085</name>
</gene>
<keyword evidence="1" id="KW-0812">Transmembrane</keyword>
<evidence type="ECO:0000256" key="1">
    <source>
        <dbReference type="SAM" id="Phobius"/>
    </source>
</evidence>
<dbReference type="Proteomes" id="UP000278459">
    <property type="component" value="Segment"/>
</dbReference>
<organism evidence="2 3">
    <name type="scientific">Vibrio phage VVP001</name>
    <dbReference type="NCBI Taxonomy" id="2059877"/>
    <lineage>
        <taxon>Viruses</taxon>
        <taxon>Duplodnaviria</taxon>
        <taxon>Heunggongvirae</taxon>
        <taxon>Uroviricota</taxon>
        <taxon>Caudoviricetes</taxon>
        <taxon>Mardecavirus</taxon>
        <taxon>Mardecavirus SSP002</taxon>
    </lineage>
</organism>
<feature type="transmembrane region" description="Helical" evidence="1">
    <location>
        <begin position="51"/>
        <end position="70"/>
    </location>
</feature>
<evidence type="ECO:0000313" key="3">
    <source>
        <dbReference type="Proteomes" id="UP000278459"/>
    </source>
</evidence>
<protein>
    <submittedName>
        <fullName evidence="2">Uncharacterized protein</fullName>
    </submittedName>
</protein>
<sequence length="75" mass="8972">MEAIYYFSDWRHFWMWLDWNLYANGNLFLMLCWSWILASSLMGLRVKLWQALCNILAVCLTWMFVCYVAYGTGLG</sequence>
<name>A0A3S6R294_9CAUD</name>
<feature type="transmembrane region" description="Helical" evidence="1">
    <location>
        <begin position="21"/>
        <end position="44"/>
    </location>
</feature>
<keyword evidence="1" id="KW-0472">Membrane</keyword>
<evidence type="ECO:0000313" key="2">
    <source>
        <dbReference type="EMBL" id="AUM58785.1"/>
    </source>
</evidence>
<accession>A0A3S6R294</accession>
<proteinExistence type="predicted"/>
<reference evidence="2 3" key="1">
    <citation type="submission" date="2017-11" db="EMBL/GenBank/DDBJ databases">
        <title>Complete Genome Sequence of Vibrio vulnificus Bacteriophage VVP001.</title>
        <authorList>
            <person name="Kim H.-J."/>
            <person name="Kim Y.-T."/>
            <person name="Lee J.-H."/>
        </authorList>
    </citation>
    <scope>NUCLEOTIDE SEQUENCE [LARGE SCALE GENOMIC DNA]</scope>
</reference>
<dbReference type="EMBL" id="MG602476">
    <property type="protein sequence ID" value="AUM58785.1"/>
    <property type="molecule type" value="Genomic_DNA"/>
</dbReference>